<dbReference type="AlphaFoldDB" id="A0A4Z0BVB6"/>
<evidence type="ECO:0000256" key="1">
    <source>
        <dbReference type="ARBA" id="ARBA00010333"/>
    </source>
</evidence>
<comment type="similarity">
    <text evidence="1">Belongs to the bacterial solute-binding protein 3 family.</text>
</comment>
<dbReference type="SUPFAM" id="SSF53850">
    <property type="entry name" value="Periplasmic binding protein-like II"/>
    <property type="match status" value="1"/>
</dbReference>
<feature type="domain" description="Solute-binding protein family 3/N-terminal" evidence="5">
    <location>
        <begin position="35"/>
        <end position="257"/>
    </location>
</feature>
<evidence type="ECO:0000259" key="5">
    <source>
        <dbReference type="SMART" id="SM00062"/>
    </source>
</evidence>
<accession>A0A4Z0BVB6</accession>
<dbReference type="InterPro" id="IPR001638">
    <property type="entry name" value="Solute-binding_3/MltF_N"/>
</dbReference>
<dbReference type="GO" id="GO:0006865">
    <property type="term" value="P:amino acid transport"/>
    <property type="evidence" value="ECO:0007669"/>
    <property type="project" value="TreeGrafter"/>
</dbReference>
<keyword evidence="7" id="KW-1185">Reference proteome</keyword>
<proteinExistence type="inferred from homology"/>
<evidence type="ECO:0000256" key="2">
    <source>
        <dbReference type="ARBA" id="ARBA00022448"/>
    </source>
</evidence>
<dbReference type="GO" id="GO:0005576">
    <property type="term" value="C:extracellular region"/>
    <property type="evidence" value="ECO:0007669"/>
    <property type="project" value="TreeGrafter"/>
</dbReference>
<dbReference type="RefSeq" id="WP_135284055.1">
    <property type="nucleotide sequence ID" value="NZ_SMLL01000002.1"/>
</dbReference>
<keyword evidence="2" id="KW-0813">Transport</keyword>
<dbReference type="PANTHER" id="PTHR30085:SF6">
    <property type="entry name" value="ABC TRANSPORTER GLUTAMINE-BINDING PROTEIN GLNH"/>
    <property type="match status" value="1"/>
</dbReference>
<dbReference type="EMBL" id="SMLL01000002">
    <property type="protein sequence ID" value="TFZ03256.1"/>
    <property type="molecule type" value="Genomic_DNA"/>
</dbReference>
<dbReference type="InterPro" id="IPR051455">
    <property type="entry name" value="Bact_solute-bind_prot3"/>
</dbReference>
<organism evidence="6 7">
    <name type="scientific">Ramlibacter rhizophilus</name>
    <dbReference type="NCBI Taxonomy" id="1781167"/>
    <lineage>
        <taxon>Bacteria</taxon>
        <taxon>Pseudomonadati</taxon>
        <taxon>Pseudomonadota</taxon>
        <taxon>Betaproteobacteria</taxon>
        <taxon>Burkholderiales</taxon>
        <taxon>Comamonadaceae</taxon>
        <taxon>Ramlibacter</taxon>
    </lineage>
</organism>
<evidence type="ECO:0000256" key="4">
    <source>
        <dbReference type="SAM" id="SignalP"/>
    </source>
</evidence>
<dbReference type="Proteomes" id="UP000297564">
    <property type="component" value="Unassembled WGS sequence"/>
</dbReference>
<comment type="caution">
    <text evidence="6">The sequence shown here is derived from an EMBL/GenBank/DDBJ whole genome shotgun (WGS) entry which is preliminary data.</text>
</comment>
<dbReference type="Gene3D" id="3.40.190.10">
    <property type="entry name" value="Periplasmic binding protein-like II"/>
    <property type="match status" value="2"/>
</dbReference>
<reference evidence="6 7" key="1">
    <citation type="submission" date="2019-03" db="EMBL/GenBank/DDBJ databases">
        <title>Ramlibacter rhizophilus CCTCC AB2015357, whole genome shotgun sequence.</title>
        <authorList>
            <person name="Zhang X."/>
            <person name="Feng G."/>
            <person name="Zhu H."/>
        </authorList>
    </citation>
    <scope>NUCLEOTIDE SEQUENCE [LARGE SCALE GENOMIC DNA]</scope>
    <source>
        <strain evidence="6 7">CCTCC AB2015357</strain>
    </source>
</reference>
<dbReference type="SMART" id="SM00062">
    <property type="entry name" value="PBPb"/>
    <property type="match status" value="1"/>
</dbReference>
<evidence type="ECO:0000256" key="3">
    <source>
        <dbReference type="ARBA" id="ARBA00022729"/>
    </source>
</evidence>
<keyword evidence="3 4" id="KW-0732">Signal</keyword>
<name>A0A4Z0BVB6_9BURK</name>
<dbReference type="GO" id="GO:0030288">
    <property type="term" value="C:outer membrane-bounded periplasmic space"/>
    <property type="evidence" value="ECO:0007669"/>
    <property type="project" value="TreeGrafter"/>
</dbReference>
<dbReference type="Pfam" id="PF00497">
    <property type="entry name" value="SBP_bac_3"/>
    <property type="match status" value="1"/>
</dbReference>
<evidence type="ECO:0000313" key="6">
    <source>
        <dbReference type="EMBL" id="TFZ03256.1"/>
    </source>
</evidence>
<sequence>MSAPLRWVACALACCGLLAPAARADRLDDIVQRGTLIVGVKKDVPLWGQRGRQGVPEGLEPDLAADLARRLGVKLELVGLLSSDRMDAMAQRRVDVMIATFSDTPERRRQLALVRPHYYASGVNVMVRRQTRFRAWTELRHHRVCGRRGAFYNRAITVAHGVDVVALHSNQLALAALRDGRCDAVLYDDTNIVALLQDPAWARGFEMPLPTVQVVPWAIALHPEEAGGRLEALVSRAVVEWHRSGELIRLERKWGIPVSAFSRRMNTQWNRRLPSGEPYCGEWAGPRTPADCL</sequence>
<feature type="signal peptide" evidence="4">
    <location>
        <begin position="1"/>
        <end position="24"/>
    </location>
</feature>
<protein>
    <submittedName>
        <fullName evidence="6">Transporter substrate-binding domain-containing protein</fullName>
    </submittedName>
</protein>
<gene>
    <name evidence="6" type="ORF">EZ242_05035</name>
</gene>
<dbReference type="PANTHER" id="PTHR30085">
    <property type="entry name" value="AMINO ACID ABC TRANSPORTER PERMEASE"/>
    <property type="match status" value="1"/>
</dbReference>
<dbReference type="OrthoDB" id="7241844at2"/>
<feature type="chain" id="PRO_5021184856" evidence="4">
    <location>
        <begin position="25"/>
        <end position="293"/>
    </location>
</feature>
<evidence type="ECO:0000313" key="7">
    <source>
        <dbReference type="Proteomes" id="UP000297564"/>
    </source>
</evidence>